<proteinExistence type="predicted"/>
<name>A0A833Z4W9_9CHIR</name>
<sequence>MLLFISGGSACSEICSKIHGATPPFCGALVSVWHICHCPLPLIFVFQVGFLEPMYSWVLVFFIHSNSLCLLMNAWRLFIFKVIIDMVGFVFGIFVTVFIHGPFLCLWVFEVFVFVFGLPFFFSAFSDFVSILYPSVSSPLLLFQFDFKFYFVGSCSGVCNIHL</sequence>
<evidence type="ECO:0000313" key="3">
    <source>
        <dbReference type="Proteomes" id="UP000664940"/>
    </source>
</evidence>
<evidence type="ECO:0000313" key="2">
    <source>
        <dbReference type="EMBL" id="KAF6086177.1"/>
    </source>
</evidence>
<accession>A0A833Z4W9</accession>
<dbReference type="Proteomes" id="UP000664940">
    <property type="component" value="Unassembled WGS sequence"/>
</dbReference>
<reference evidence="2 3" key="1">
    <citation type="journal article" date="2020" name="Nature">
        <title>Six reference-quality genomes reveal evolution of bat adaptations.</title>
        <authorList>
            <person name="Jebb D."/>
            <person name="Huang Z."/>
            <person name="Pippel M."/>
            <person name="Hughes G.M."/>
            <person name="Lavrichenko K."/>
            <person name="Devanna P."/>
            <person name="Winkler S."/>
            <person name="Jermiin L.S."/>
            <person name="Skirmuntt E.C."/>
            <person name="Katzourakis A."/>
            <person name="Burkitt-Gray L."/>
            <person name="Ray D.A."/>
            <person name="Sullivan K.A.M."/>
            <person name="Roscito J.G."/>
            <person name="Kirilenko B.M."/>
            <person name="Davalos L.M."/>
            <person name="Corthals A.P."/>
            <person name="Power M.L."/>
            <person name="Jones G."/>
            <person name="Ransome R.D."/>
            <person name="Dechmann D.K.N."/>
            <person name="Locatelli A.G."/>
            <person name="Puechmaille S.J."/>
            <person name="Fedrigo O."/>
            <person name="Jarvis E.D."/>
            <person name="Hiller M."/>
            <person name="Vernes S.C."/>
            <person name="Myers E.W."/>
            <person name="Teeling E.C."/>
        </authorList>
    </citation>
    <scope>NUCLEOTIDE SEQUENCE [LARGE SCALE GENOMIC DNA]</scope>
    <source>
        <strain evidence="2">Bat1K_MPI-CBG_1</strain>
    </source>
</reference>
<keyword evidence="1" id="KW-0472">Membrane</keyword>
<protein>
    <submittedName>
        <fullName evidence="2">Uncharacterized protein</fullName>
    </submittedName>
</protein>
<comment type="caution">
    <text evidence="2">The sequence shown here is derived from an EMBL/GenBank/DDBJ whole genome shotgun (WGS) entry which is preliminary data.</text>
</comment>
<feature type="transmembrane region" description="Helical" evidence="1">
    <location>
        <begin position="111"/>
        <end position="133"/>
    </location>
</feature>
<keyword evidence="1" id="KW-1133">Transmembrane helix</keyword>
<dbReference type="EMBL" id="JABVXQ010000011">
    <property type="protein sequence ID" value="KAF6086177.1"/>
    <property type="molecule type" value="Genomic_DNA"/>
</dbReference>
<dbReference type="AlphaFoldDB" id="A0A833Z4W9"/>
<organism evidence="2 3">
    <name type="scientific">Phyllostomus discolor</name>
    <name type="common">pale spear-nosed bat</name>
    <dbReference type="NCBI Taxonomy" id="89673"/>
    <lineage>
        <taxon>Eukaryota</taxon>
        <taxon>Metazoa</taxon>
        <taxon>Chordata</taxon>
        <taxon>Craniata</taxon>
        <taxon>Vertebrata</taxon>
        <taxon>Euteleostomi</taxon>
        <taxon>Mammalia</taxon>
        <taxon>Eutheria</taxon>
        <taxon>Laurasiatheria</taxon>
        <taxon>Chiroptera</taxon>
        <taxon>Yangochiroptera</taxon>
        <taxon>Phyllostomidae</taxon>
        <taxon>Phyllostominae</taxon>
        <taxon>Phyllostomus</taxon>
    </lineage>
</organism>
<gene>
    <name evidence="2" type="ORF">HJG60_008383</name>
</gene>
<evidence type="ECO:0000256" key="1">
    <source>
        <dbReference type="SAM" id="Phobius"/>
    </source>
</evidence>
<keyword evidence="1" id="KW-0812">Transmembrane</keyword>
<feature type="transmembrane region" description="Helical" evidence="1">
    <location>
        <begin position="78"/>
        <end position="99"/>
    </location>
</feature>